<organism evidence="1 2">
    <name type="scientific">Telmatocola sphagniphila</name>
    <dbReference type="NCBI Taxonomy" id="1123043"/>
    <lineage>
        <taxon>Bacteria</taxon>
        <taxon>Pseudomonadati</taxon>
        <taxon>Planctomycetota</taxon>
        <taxon>Planctomycetia</taxon>
        <taxon>Gemmatales</taxon>
        <taxon>Gemmataceae</taxon>
    </lineage>
</organism>
<dbReference type="KEGG" id="tsph:KIH39_17735"/>
<dbReference type="EMBL" id="CP074694">
    <property type="protein sequence ID" value="QVL30686.1"/>
    <property type="molecule type" value="Genomic_DNA"/>
</dbReference>
<dbReference type="AlphaFoldDB" id="A0A8E6EWY5"/>
<gene>
    <name evidence="1" type="ORF">KIH39_17735</name>
</gene>
<reference evidence="1" key="1">
    <citation type="submission" date="2021-05" db="EMBL/GenBank/DDBJ databases">
        <title>Complete genome sequence of the cellulolytic planctomycete Telmatocola sphagniphila SP2T and characterization of the first cellulase from planctomycetes.</title>
        <authorList>
            <person name="Rakitin A.L."/>
            <person name="Beletsky A.V."/>
            <person name="Naumoff D.G."/>
            <person name="Kulichevskaya I.S."/>
            <person name="Mardanov A.V."/>
            <person name="Ravin N.V."/>
            <person name="Dedysh S.N."/>
        </authorList>
    </citation>
    <scope>NUCLEOTIDE SEQUENCE</scope>
    <source>
        <strain evidence="1">SP2T</strain>
    </source>
</reference>
<dbReference type="RefSeq" id="WP_213494566.1">
    <property type="nucleotide sequence ID" value="NZ_CP074694.1"/>
</dbReference>
<sequence>MELASVARDSYFAPSSKAVNFEASSLYEVREILQELNYLLPQGSLCDLEETAYVSELIQLQAKRLRVLVVEAENRLVHSLVARRMARAIPHFQARLNAAAIYTRMLRRLVQLLEVADDWRVRIIQPQTGTQGLFHLVGIENNAQLGQELLTMLYPSALGTCALFDDPADCLLSDQRRPTQSIHRLGNWASPRLFPKIDQIPTAYVALIPGQSPWTQRLFPEMISKVEFLS</sequence>
<keyword evidence="2" id="KW-1185">Reference proteome</keyword>
<accession>A0A8E6EWY5</accession>
<evidence type="ECO:0000313" key="1">
    <source>
        <dbReference type="EMBL" id="QVL30686.1"/>
    </source>
</evidence>
<evidence type="ECO:0000313" key="2">
    <source>
        <dbReference type="Proteomes" id="UP000676194"/>
    </source>
</evidence>
<name>A0A8E6EWY5_9BACT</name>
<dbReference type="Proteomes" id="UP000676194">
    <property type="component" value="Chromosome"/>
</dbReference>
<proteinExistence type="predicted"/>
<protein>
    <submittedName>
        <fullName evidence="1">Uncharacterized protein</fullName>
    </submittedName>
</protein>